<dbReference type="AlphaFoldDB" id="A0A5N5REE7"/>
<name>A0A5N5REE7_9BIFI</name>
<evidence type="ECO:0000256" key="1">
    <source>
        <dbReference type="ARBA" id="ARBA00004141"/>
    </source>
</evidence>
<feature type="transmembrane region" description="Helical" evidence="5">
    <location>
        <begin position="431"/>
        <end position="452"/>
    </location>
</feature>
<organism evidence="6 7">
    <name type="scientific">Bifidobacterium jacchi</name>
    <dbReference type="NCBI Taxonomy" id="2490545"/>
    <lineage>
        <taxon>Bacteria</taxon>
        <taxon>Bacillati</taxon>
        <taxon>Actinomycetota</taxon>
        <taxon>Actinomycetes</taxon>
        <taxon>Bifidobacteriales</taxon>
        <taxon>Bifidobacteriaceae</taxon>
        <taxon>Bifidobacterium</taxon>
    </lineage>
</organism>
<feature type="transmembrane region" description="Helical" evidence="5">
    <location>
        <begin position="312"/>
        <end position="332"/>
    </location>
</feature>
<evidence type="ECO:0000256" key="3">
    <source>
        <dbReference type="ARBA" id="ARBA00022989"/>
    </source>
</evidence>
<keyword evidence="4 5" id="KW-0472">Membrane</keyword>
<accession>A0A5N5REE7</accession>
<dbReference type="InterPro" id="IPR052556">
    <property type="entry name" value="PolySynth_Transporter"/>
</dbReference>
<feature type="transmembrane region" description="Helical" evidence="5">
    <location>
        <begin position="371"/>
        <end position="392"/>
    </location>
</feature>
<keyword evidence="7" id="KW-1185">Reference proteome</keyword>
<evidence type="ECO:0000313" key="6">
    <source>
        <dbReference type="EMBL" id="KAB5604857.1"/>
    </source>
</evidence>
<dbReference type="Pfam" id="PF01943">
    <property type="entry name" value="Polysacc_synt"/>
    <property type="match status" value="1"/>
</dbReference>
<evidence type="ECO:0000313" key="7">
    <source>
        <dbReference type="Proteomes" id="UP000326336"/>
    </source>
</evidence>
<dbReference type="CDD" id="cd13128">
    <property type="entry name" value="MATE_Wzx_like"/>
    <property type="match status" value="1"/>
</dbReference>
<gene>
    <name evidence="6" type="ORF">EHS19_09600</name>
</gene>
<dbReference type="Proteomes" id="UP000326336">
    <property type="component" value="Unassembled WGS sequence"/>
</dbReference>
<dbReference type="InterPro" id="IPR002797">
    <property type="entry name" value="Polysacc_synth"/>
</dbReference>
<comment type="subcellular location">
    <subcellularLocation>
        <location evidence="1">Membrane</location>
        <topology evidence="1">Multi-pass membrane protein</topology>
    </subcellularLocation>
</comment>
<keyword evidence="3 5" id="KW-1133">Transmembrane helix</keyword>
<protein>
    <submittedName>
        <fullName evidence="6">Flippase</fullName>
    </submittedName>
</protein>
<feature type="transmembrane region" description="Helical" evidence="5">
    <location>
        <begin position="32"/>
        <end position="54"/>
    </location>
</feature>
<dbReference type="GO" id="GO:0016020">
    <property type="term" value="C:membrane"/>
    <property type="evidence" value="ECO:0007669"/>
    <property type="project" value="UniProtKB-SubCell"/>
</dbReference>
<feature type="transmembrane region" description="Helical" evidence="5">
    <location>
        <begin position="132"/>
        <end position="153"/>
    </location>
</feature>
<proteinExistence type="predicted"/>
<dbReference type="EMBL" id="RQSP01000052">
    <property type="protein sequence ID" value="KAB5604857.1"/>
    <property type="molecule type" value="Genomic_DNA"/>
</dbReference>
<evidence type="ECO:0000256" key="4">
    <source>
        <dbReference type="ARBA" id="ARBA00023136"/>
    </source>
</evidence>
<comment type="caution">
    <text evidence="6">The sequence shown here is derived from an EMBL/GenBank/DDBJ whole genome shotgun (WGS) entry which is preliminary data.</text>
</comment>
<keyword evidence="2 5" id="KW-0812">Transmembrane</keyword>
<feature type="transmembrane region" description="Helical" evidence="5">
    <location>
        <begin position="202"/>
        <end position="223"/>
    </location>
</feature>
<dbReference type="RefSeq" id="WP_151917526.1">
    <property type="nucleotide sequence ID" value="NZ_RQSP01000052.1"/>
</dbReference>
<dbReference type="PANTHER" id="PTHR43424">
    <property type="entry name" value="LOCUS PUTATIVE PROTEIN 1-RELATED"/>
    <property type="match status" value="1"/>
</dbReference>
<feature type="transmembrane region" description="Helical" evidence="5">
    <location>
        <begin position="75"/>
        <end position="100"/>
    </location>
</feature>
<reference evidence="6 7" key="1">
    <citation type="journal article" date="2019" name="Int. J. Syst. Evol. Microbiol.">
        <title>Bifidobacterium jacchi sp. nov., isolated from the faeces of a baby common marmoset (Callithrix jacchus).</title>
        <authorList>
            <person name="Modesto M."/>
            <person name="Watanabe K."/>
            <person name="Arita M."/>
            <person name="Satti M."/>
            <person name="Oki K."/>
            <person name="Sciavilla P."/>
            <person name="Patavino C."/>
            <person name="Camma C."/>
            <person name="Michelini S."/>
            <person name="Sgorbati B."/>
            <person name="Mattarelli P."/>
        </authorList>
    </citation>
    <scope>NUCLEOTIDE SEQUENCE [LARGE SCALE GENOMIC DNA]</scope>
    <source>
        <strain evidence="6 7">MRM 9.3</strain>
    </source>
</reference>
<dbReference type="PANTHER" id="PTHR43424:SF1">
    <property type="entry name" value="LOCUS PUTATIVE PROTEIN 1-RELATED"/>
    <property type="match status" value="1"/>
</dbReference>
<feature type="transmembrane region" description="Helical" evidence="5">
    <location>
        <begin position="281"/>
        <end position="306"/>
    </location>
</feature>
<evidence type="ECO:0000256" key="2">
    <source>
        <dbReference type="ARBA" id="ARBA00022692"/>
    </source>
</evidence>
<feature type="transmembrane region" description="Helical" evidence="5">
    <location>
        <begin position="344"/>
        <end position="365"/>
    </location>
</feature>
<feature type="transmembrane region" description="Helical" evidence="5">
    <location>
        <begin position="404"/>
        <end position="425"/>
    </location>
</feature>
<dbReference type="OrthoDB" id="103403at2"/>
<feature type="transmembrane region" description="Helical" evidence="5">
    <location>
        <begin position="106"/>
        <end position="125"/>
    </location>
</feature>
<sequence length="472" mass="52989">MNMILTSSSFIFPLITVPYVSRVLNPAGIGAVAFAQSIISYFSLAALLGIQMYGVRACAQVRDDKVKLSQTVEELILILVLSTSMVFVAYLCTLFFVPRFTADRPLYLMFSLALWLASFGVEWFYQAIEQYTYITVRSIIVKIIGLALMFAFVHETSDYRIYGCIIIFTGYGSNILNMIRLRSLVTFVPFSQLNIRRHFKPMRFFLISSISSGMYAQADMVMLGFLSHNDVVGIYQLVAKVKNILVSAVNSVVNVMLPRLSYYAKNSKTEYKSLMLKNIEFVLLFACAGIAIATLCPEAIINIIAGDQYRDAAIPLLCILPALLLVSLNTVLSQYLISSGKERQYAIINFVGLIFSLIYSCLLIPPLGAVGAALSCTLSELTALIVRFLCAHDFIVSIIKNNKLYHAPVATITSYLIIEIVHIFWWPRSSFLQITIVGMLFTLLYLIVLFLMHDETIVNIATSFQHRVLRKE</sequence>
<feature type="transmembrane region" description="Helical" evidence="5">
    <location>
        <begin position="159"/>
        <end position="181"/>
    </location>
</feature>
<evidence type="ECO:0000256" key="5">
    <source>
        <dbReference type="SAM" id="Phobius"/>
    </source>
</evidence>